<evidence type="ECO:0000259" key="4">
    <source>
        <dbReference type="PROSITE" id="PS51077"/>
    </source>
</evidence>
<sequence>MSEEDKKYYEIGSITKVCTLIEMLSTRKSWELSELCRAVGMPKTTVHRMLLTLADNGYVVQEKQRGEYSLSFKLFSISSRVINHSQLVDIARPFCKELLAVINETVNLCVVSGTEMLIIDKQVTTQTLRQDSIIGSSFSLIQSASGRVFLAFSDENEVNKTLQLIDNKNIPIPERESLFKEIEKIRKVGIAHDYEEVFQGVRCIAAPVFNYEDTVVATLSISIPVVRLDKTTAANIEQQLLTTVGRISQRLGASTAVLSKLFM</sequence>
<dbReference type="Proteomes" id="UP000317374">
    <property type="component" value="Unassembled WGS sequence"/>
</dbReference>
<dbReference type="PANTHER" id="PTHR30136:SF7">
    <property type="entry name" value="HTH-TYPE TRANSCRIPTIONAL REGULATOR KDGR-RELATED"/>
    <property type="match status" value="1"/>
</dbReference>
<dbReference type="InterPro" id="IPR005471">
    <property type="entry name" value="Tscrpt_reg_IclR_N"/>
</dbReference>
<dbReference type="Pfam" id="PF01614">
    <property type="entry name" value="IclR_C"/>
    <property type="match status" value="1"/>
</dbReference>
<feature type="domain" description="HTH iclR-type" evidence="4">
    <location>
        <begin position="11"/>
        <end position="72"/>
    </location>
</feature>
<organism evidence="6 7">
    <name type="scientific">Klebsiella huaxiensis</name>
    <dbReference type="NCBI Taxonomy" id="2153354"/>
    <lineage>
        <taxon>Bacteria</taxon>
        <taxon>Pseudomonadati</taxon>
        <taxon>Pseudomonadota</taxon>
        <taxon>Gammaproteobacteria</taxon>
        <taxon>Enterobacterales</taxon>
        <taxon>Enterobacteriaceae</taxon>
        <taxon>Klebsiella/Raoultella group</taxon>
        <taxon>Klebsiella</taxon>
    </lineage>
</organism>
<dbReference type="AlphaFoldDB" id="A0A564KT30"/>
<dbReference type="Gene3D" id="3.30.450.40">
    <property type="match status" value="1"/>
</dbReference>
<evidence type="ECO:0000259" key="5">
    <source>
        <dbReference type="PROSITE" id="PS51078"/>
    </source>
</evidence>
<dbReference type="InterPro" id="IPR050707">
    <property type="entry name" value="HTH_MetabolicPath_Reg"/>
</dbReference>
<dbReference type="SUPFAM" id="SSF46785">
    <property type="entry name" value="Winged helix' DNA-binding domain"/>
    <property type="match status" value="1"/>
</dbReference>
<dbReference type="EMBL" id="CABGGW010000024">
    <property type="protein sequence ID" value="VUS72484.1"/>
    <property type="molecule type" value="Genomic_DNA"/>
</dbReference>
<dbReference type="SMART" id="SM00346">
    <property type="entry name" value="HTH_ICLR"/>
    <property type="match status" value="1"/>
</dbReference>
<dbReference type="InterPro" id="IPR014757">
    <property type="entry name" value="Tscrpt_reg_IclR_C"/>
</dbReference>
<dbReference type="GO" id="GO:0045892">
    <property type="term" value="P:negative regulation of DNA-templated transcription"/>
    <property type="evidence" value="ECO:0007669"/>
    <property type="project" value="TreeGrafter"/>
</dbReference>
<dbReference type="PANTHER" id="PTHR30136">
    <property type="entry name" value="HELIX-TURN-HELIX TRANSCRIPTIONAL REGULATOR, ICLR FAMILY"/>
    <property type="match status" value="1"/>
</dbReference>
<dbReference type="PROSITE" id="PS51078">
    <property type="entry name" value="ICLR_ED"/>
    <property type="match status" value="1"/>
</dbReference>
<dbReference type="SUPFAM" id="SSF55781">
    <property type="entry name" value="GAF domain-like"/>
    <property type="match status" value="1"/>
</dbReference>
<dbReference type="GO" id="GO:0003700">
    <property type="term" value="F:DNA-binding transcription factor activity"/>
    <property type="evidence" value="ECO:0007669"/>
    <property type="project" value="TreeGrafter"/>
</dbReference>
<feature type="domain" description="IclR-ED" evidence="5">
    <location>
        <begin position="73"/>
        <end position="253"/>
    </location>
</feature>
<keyword evidence="1" id="KW-0805">Transcription regulation</keyword>
<dbReference type="InterPro" id="IPR029016">
    <property type="entry name" value="GAF-like_dom_sf"/>
</dbReference>
<protein>
    <submittedName>
        <fullName evidence="6">Transcriptional regulator KdgR</fullName>
    </submittedName>
</protein>
<reference evidence="6 7" key="1">
    <citation type="submission" date="2019-07" db="EMBL/GenBank/DDBJ databases">
        <authorList>
            <person name="Brisse S."/>
            <person name="Rodrigues C."/>
            <person name="Thorpe H."/>
        </authorList>
    </citation>
    <scope>NUCLEOTIDE SEQUENCE [LARGE SCALE GENOMIC DNA]</scope>
    <source>
        <strain evidence="6">SB6422</strain>
    </source>
</reference>
<evidence type="ECO:0000256" key="3">
    <source>
        <dbReference type="ARBA" id="ARBA00023163"/>
    </source>
</evidence>
<dbReference type="GO" id="GO:0003677">
    <property type="term" value="F:DNA binding"/>
    <property type="evidence" value="ECO:0007669"/>
    <property type="project" value="UniProtKB-KW"/>
</dbReference>
<dbReference type="InterPro" id="IPR036388">
    <property type="entry name" value="WH-like_DNA-bd_sf"/>
</dbReference>
<accession>A0A564KT30</accession>
<evidence type="ECO:0000256" key="1">
    <source>
        <dbReference type="ARBA" id="ARBA00023015"/>
    </source>
</evidence>
<dbReference type="OrthoDB" id="9807558at2"/>
<gene>
    <name evidence="6" type="primary">kdgR_6</name>
    <name evidence="6" type="ORF">SB6422_05783</name>
</gene>
<name>A0A564KT30_9ENTR</name>
<evidence type="ECO:0000256" key="2">
    <source>
        <dbReference type="ARBA" id="ARBA00023125"/>
    </source>
</evidence>
<dbReference type="InterPro" id="IPR036390">
    <property type="entry name" value="WH_DNA-bd_sf"/>
</dbReference>
<proteinExistence type="predicted"/>
<dbReference type="RefSeq" id="WP_142513534.1">
    <property type="nucleotide sequence ID" value="NZ_CABGGW010000024.1"/>
</dbReference>
<keyword evidence="2" id="KW-0238">DNA-binding</keyword>
<evidence type="ECO:0000313" key="7">
    <source>
        <dbReference type="Proteomes" id="UP000317374"/>
    </source>
</evidence>
<dbReference type="Gene3D" id="1.10.10.10">
    <property type="entry name" value="Winged helix-like DNA-binding domain superfamily/Winged helix DNA-binding domain"/>
    <property type="match status" value="1"/>
</dbReference>
<dbReference type="PROSITE" id="PS51077">
    <property type="entry name" value="HTH_ICLR"/>
    <property type="match status" value="1"/>
</dbReference>
<keyword evidence="3" id="KW-0804">Transcription</keyword>
<evidence type="ECO:0000313" key="6">
    <source>
        <dbReference type="EMBL" id="VUS72484.1"/>
    </source>
</evidence>
<dbReference type="Pfam" id="PF09339">
    <property type="entry name" value="HTH_IclR"/>
    <property type="match status" value="1"/>
</dbReference>